<dbReference type="Proteomes" id="UP000679848">
    <property type="component" value="Chromosome"/>
</dbReference>
<evidence type="ECO:0000259" key="6">
    <source>
        <dbReference type="PROSITE" id="PS50112"/>
    </source>
</evidence>
<dbReference type="KEGG" id="pfaa:MM59RIKEN_18860"/>
<evidence type="ECO:0000313" key="8">
    <source>
        <dbReference type="Proteomes" id="UP000679848"/>
    </source>
</evidence>
<evidence type="ECO:0000259" key="5">
    <source>
        <dbReference type="PROSITE" id="PS50045"/>
    </source>
</evidence>
<dbReference type="GO" id="GO:0006355">
    <property type="term" value="P:regulation of DNA-templated transcription"/>
    <property type="evidence" value="ECO:0007669"/>
    <property type="project" value="InterPro"/>
</dbReference>
<dbReference type="InterPro" id="IPR029016">
    <property type="entry name" value="GAF-like_dom_sf"/>
</dbReference>
<dbReference type="InterPro" id="IPR025944">
    <property type="entry name" value="Sigma_54_int_dom_CS"/>
</dbReference>
<keyword evidence="8" id="KW-1185">Reference proteome</keyword>
<keyword evidence="3" id="KW-0805">Transcription regulation</keyword>
<dbReference type="Gene3D" id="3.40.50.300">
    <property type="entry name" value="P-loop containing nucleotide triphosphate hydrolases"/>
    <property type="match status" value="1"/>
</dbReference>
<dbReference type="InterPro" id="IPR003593">
    <property type="entry name" value="AAA+_ATPase"/>
</dbReference>
<protein>
    <submittedName>
        <fullName evidence="7">Sigma-54-dependent Fis family transcriptional regulator</fullName>
    </submittedName>
</protein>
<dbReference type="FunFam" id="3.40.50.300:FF:000006">
    <property type="entry name" value="DNA-binding transcriptional regulator NtrC"/>
    <property type="match status" value="1"/>
</dbReference>
<keyword evidence="2" id="KW-0067">ATP-binding</keyword>
<dbReference type="GO" id="GO:0043565">
    <property type="term" value="F:sequence-specific DNA binding"/>
    <property type="evidence" value="ECO:0007669"/>
    <property type="project" value="InterPro"/>
</dbReference>
<dbReference type="InterPro" id="IPR009057">
    <property type="entry name" value="Homeodomain-like_sf"/>
</dbReference>
<dbReference type="InterPro" id="IPR027417">
    <property type="entry name" value="P-loop_NTPase"/>
</dbReference>
<dbReference type="SUPFAM" id="SSF55785">
    <property type="entry name" value="PYP-like sensor domain (PAS domain)"/>
    <property type="match status" value="1"/>
</dbReference>
<dbReference type="InterPro" id="IPR058031">
    <property type="entry name" value="AAA_lid_NorR"/>
</dbReference>
<dbReference type="RefSeq" id="WP_187031608.1">
    <property type="nucleotide sequence ID" value="NZ_AP023420.1"/>
</dbReference>
<evidence type="ECO:0000256" key="1">
    <source>
        <dbReference type="ARBA" id="ARBA00022741"/>
    </source>
</evidence>
<dbReference type="EMBL" id="AP023420">
    <property type="protein sequence ID" value="BCK84567.1"/>
    <property type="molecule type" value="Genomic_DNA"/>
</dbReference>
<dbReference type="Pfam" id="PF02954">
    <property type="entry name" value="HTH_8"/>
    <property type="match status" value="1"/>
</dbReference>
<evidence type="ECO:0000313" key="7">
    <source>
        <dbReference type="EMBL" id="BCK84567.1"/>
    </source>
</evidence>
<name>A0A810QE63_9FIRM</name>
<dbReference type="PROSITE" id="PS50112">
    <property type="entry name" value="PAS"/>
    <property type="match status" value="1"/>
</dbReference>
<organism evidence="7 8">
    <name type="scientific">Pusillibacter faecalis</name>
    <dbReference type="NCBI Taxonomy" id="2714358"/>
    <lineage>
        <taxon>Bacteria</taxon>
        <taxon>Bacillati</taxon>
        <taxon>Bacillota</taxon>
        <taxon>Clostridia</taxon>
        <taxon>Eubacteriales</taxon>
        <taxon>Oscillospiraceae</taxon>
        <taxon>Pusillibacter</taxon>
    </lineage>
</organism>
<keyword evidence="4" id="KW-0804">Transcription</keyword>
<dbReference type="PROSITE" id="PS00688">
    <property type="entry name" value="SIGMA54_INTERACT_3"/>
    <property type="match status" value="1"/>
</dbReference>
<dbReference type="GO" id="GO:0005524">
    <property type="term" value="F:ATP binding"/>
    <property type="evidence" value="ECO:0007669"/>
    <property type="project" value="UniProtKB-KW"/>
</dbReference>
<evidence type="ECO:0000256" key="4">
    <source>
        <dbReference type="ARBA" id="ARBA00023163"/>
    </source>
</evidence>
<dbReference type="Gene3D" id="3.30.450.40">
    <property type="match status" value="1"/>
</dbReference>
<dbReference type="InterPro" id="IPR000014">
    <property type="entry name" value="PAS"/>
</dbReference>
<feature type="domain" description="Sigma-54 factor interaction" evidence="5">
    <location>
        <begin position="358"/>
        <end position="585"/>
    </location>
</feature>
<dbReference type="SMART" id="SM00382">
    <property type="entry name" value="AAA"/>
    <property type="match status" value="1"/>
</dbReference>
<dbReference type="Pfam" id="PF25601">
    <property type="entry name" value="AAA_lid_14"/>
    <property type="match status" value="1"/>
</dbReference>
<dbReference type="InterPro" id="IPR002078">
    <property type="entry name" value="Sigma_54_int"/>
</dbReference>
<dbReference type="CDD" id="cd00009">
    <property type="entry name" value="AAA"/>
    <property type="match status" value="1"/>
</dbReference>
<gene>
    <name evidence="7" type="ORF">MM59RIKEN_18860</name>
</gene>
<dbReference type="Gene3D" id="3.30.450.20">
    <property type="entry name" value="PAS domain"/>
    <property type="match status" value="1"/>
</dbReference>
<reference evidence="7" key="1">
    <citation type="submission" date="2020-09" db="EMBL/GenBank/DDBJ databases">
        <title>New species isolated from human feces.</title>
        <authorList>
            <person name="Kitahara M."/>
            <person name="Shigeno Y."/>
            <person name="Shime M."/>
            <person name="Matsumoto Y."/>
            <person name="Nakamura S."/>
            <person name="Motooka D."/>
            <person name="Fukuoka S."/>
            <person name="Nishikawa H."/>
            <person name="Benno Y."/>
        </authorList>
    </citation>
    <scope>NUCLEOTIDE SEQUENCE</scope>
    <source>
        <strain evidence="7">MM59</strain>
    </source>
</reference>
<dbReference type="PANTHER" id="PTHR32071:SF57">
    <property type="entry name" value="C4-DICARBOXYLATE TRANSPORT TRANSCRIPTIONAL REGULATORY PROTEIN DCTD"/>
    <property type="match status" value="1"/>
</dbReference>
<dbReference type="InterPro" id="IPR035965">
    <property type="entry name" value="PAS-like_dom_sf"/>
</dbReference>
<evidence type="ECO:0000256" key="2">
    <source>
        <dbReference type="ARBA" id="ARBA00022840"/>
    </source>
</evidence>
<dbReference type="PANTHER" id="PTHR32071">
    <property type="entry name" value="TRANSCRIPTIONAL REGULATORY PROTEIN"/>
    <property type="match status" value="1"/>
</dbReference>
<proteinExistence type="predicted"/>
<sequence>MSQSYNPFYNIENPQLMGYEYAWSSFMRGQGLNNAIISQEIGQSWERCRNGRIQMNFKGNTSNTPGEAPNTQETFLKQTGGKMIADILEAWDNDCFYGIITDAHGKKLFGMSNTHRNFSKKLEKVGEIEDFSEGCAGTNCFSLVSETCRPFATAGAQHYFECFHGLAGYAAPIFSANYQMIGMVGFYTIAERMDEYILSFAVAVERAIENSLRWFRSQALVEKETEEKQLILDTVSDGVVYVSDSGRITHNNRKLTELLRMKNDSLIGKDISFIITSPPVEELKKYPFSSQYSKCDNKVSINNTLGESCQCFFNKYQIAEHEADRNSEIWVFTIYSDIKKLAKKLYTGNTSRYTFQDIKSRSESMRMVIELAKKASSFQVSTIIEGESGSGKEMLAQAIHSEGPRKAGPFIAVDCGALPSGLLESELFGYEEGAYTGARRGGKQGKFEMANKGVLFLDEITNMPLDMQAKLLRVLQERQAVRIGGSDPIAFDVQVIAATNKDIISEIERKNFRLDLFYRLNIIHIKIPALKERKDDIDLFIRYFMNKFNPKGDMRIHPDAIQILRKYDWPGNVRQLENVIERMVIIADTRIIGRECIPDEILKSVGEPVGISVDLNRDETLEDLCRLYVYKTVERYGGNIRRAADALGISRATVYKYLKTMGKPD</sequence>
<accession>A0A810QE63</accession>
<dbReference type="InterPro" id="IPR002197">
    <property type="entry name" value="HTH_Fis"/>
</dbReference>
<dbReference type="SUPFAM" id="SSF46689">
    <property type="entry name" value="Homeodomain-like"/>
    <property type="match status" value="1"/>
</dbReference>
<keyword evidence="1" id="KW-0547">Nucleotide-binding</keyword>
<dbReference type="SUPFAM" id="SSF52540">
    <property type="entry name" value="P-loop containing nucleoside triphosphate hydrolases"/>
    <property type="match status" value="1"/>
</dbReference>
<dbReference type="PROSITE" id="PS50045">
    <property type="entry name" value="SIGMA54_INTERACT_4"/>
    <property type="match status" value="1"/>
</dbReference>
<feature type="domain" description="PAS" evidence="6">
    <location>
        <begin position="224"/>
        <end position="278"/>
    </location>
</feature>
<dbReference type="Gene3D" id="1.10.8.60">
    <property type="match status" value="1"/>
</dbReference>
<dbReference type="Pfam" id="PF00158">
    <property type="entry name" value="Sigma54_activat"/>
    <property type="match status" value="1"/>
</dbReference>
<dbReference type="Gene3D" id="1.10.10.60">
    <property type="entry name" value="Homeodomain-like"/>
    <property type="match status" value="1"/>
</dbReference>
<evidence type="ECO:0000256" key="3">
    <source>
        <dbReference type="ARBA" id="ARBA00023015"/>
    </source>
</evidence>
<dbReference type="AlphaFoldDB" id="A0A810QE63"/>